<organism evidence="3 4">
    <name type="scientific">Nocardiopsis flavescens</name>
    <dbReference type="NCBI Taxonomy" id="758803"/>
    <lineage>
        <taxon>Bacteria</taxon>
        <taxon>Bacillati</taxon>
        <taxon>Actinomycetota</taxon>
        <taxon>Actinomycetes</taxon>
        <taxon>Streptosporangiales</taxon>
        <taxon>Nocardiopsidaceae</taxon>
        <taxon>Nocardiopsis</taxon>
    </lineage>
</organism>
<dbReference type="Pfam" id="PF06941">
    <property type="entry name" value="NT5C"/>
    <property type="match status" value="1"/>
</dbReference>
<dbReference type="STRING" id="758803.SAMN05421803_101851"/>
<accession>A0A1M6CXN5</accession>
<dbReference type="SFLD" id="SFLDG01126">
    <property type="entry name" value="C1.2:_Nucleotidase_Like"/>
    <property type="match status" value="1"/>
</dbReference>
<dbReference type="InterPro" id="IPR010708">
    <property type="entry name" value="5'(3')-deoxyribonucleotidase"/>
</dbReference>
<evidence type="ECO:0000313" key="4">
    <source>
        <dbReference type="Proteomes" id="UP000184452"/>
    </source>
</evidence>
<dbReference type="PANTHER" id="PTHR16504:SF4">
    <property type="entry name" value="5'(3')-DEOXYRIBONUCLEOTIDASE"/>
    <property type="match status" value="1"/>
</dbReference>
<dbReference type="Proteomes" id="UP000184452">
    <property type="component" value="Unassembled WGS sequence"/>
</dbReference>
<name>A0A1M6CXN5_9ACTN</name>
<protein>
    <submittedName>
        <fullName evidence="3">5'-nucleotidase</fullName>
    </submittedName>
</protein>
<dbReference type="InterPro" id="IPR023214">
    <property type="entry name" value="HAD_sf"/>
</dbReference>
<feature type="active site" description="Proton donor" evidence="2">
    <location>
        <position position="27"/>
    </location>
</feature>
<dbReference type="PANTHER" id="PTHR16504">
    <property type="entry name" value="5'(3')-DEOXYRIBONUCLEOTIDASE"/>
    <property type="match status" value="1"/>
</dbReference>
<dbReference type="SFLD" id="SFLDS00003">
    <property type="entry name" value="Haloacid_Dehalogenase"/>
    <property type="match status" value="1"/>
</dbReference>
<dbReference type="SUPFAM" id="SSF56784">
    <property type="entry name" value="HAD-like"/>
    <property type="match status" value="1"/>
</dbReference>
<dbReference type="GO" id="GO:0008253">
    <property type="term" value="F:5'-nucleotidase activity"/>
    <property type="evidence" value="ECO:0007669"/>
    <property type="project" value="InterPro"/>
</dbReference>
<sequence>MSDPLTHALDLHAEREGRPPTVLVDMDDVLCRWEDHFVSSRRRLFPHIPVADAGSRESFDLFTGFSEEERAATVTVVDEPGFFAALEPVPGGVEAVGEMVGAGIDVAVCTSPWLSNPTCASDKLRWVQEHLGAELADATVITRDKTRVLGDVLIDDKPQVTGAVRPRWSLLRFTRHYNRLLAGPRIDDWSQWRAGLARVLADRLEGRPRSR</sequence>
<gene>
    <name evidence="3" type="ORF">SAMN05421803_101851</name>
</gene>
<evidence type="ECO:0000313" key="3">
    <source>
        <dbReference type="EMBL" id="SHI65611.1"/>
    </source>
</evidence>
<feature type="active site" description="Nucleophile" evidence="2">
    <location>
        <position position="25"/>
    </location>
</feature>
<proteinExistence type="inferred from homology"/>
<dbReference type="OrthoDB" id="5242740at2"/>
<reference evidence="3 4" key="1">
    <citation type="submission" date="2016-11" db="EMBL/GenBank/DDBJ databases">
        <authorList>
            <person name="Jaros S."/>
            <person name="Januszkiewicz K."/>
            <person name="Wedrychowicz H."/>
        </authorList>
    </citation>
    <scope>NUCLEOTIDE SEQUENCE [LARGE SCALE GENOMIC DNA]</scope>
    <source>
        <strain evidence="3 4">CGMCC 4.5723</strain>
    </source>
</reference>
<dbReference type="RefSeq" id="WP_084736864.1">
    <property type="nucleotide sequence ID" value="NZ_FQZK01000001.1"/>
</dbReference>
<dbReference type="Gene3D" id="3.40.50.1000">
    <property type="entry name" value="HAD superfamily/HAD-like"/>
    <property type="match status" value="1"/>
</dbReference>
<dbReference type="AlphaFoldDB" id="A0A1M6CXN5"/>
<evidence type="ECO:0000256" key="2">
    <source>
        <dbReference type="PIRSR" id="PIRSR610708-1"/>
    </source>
</evidence>
<comment type="similarity">
    <text evidence="1">Belongs to the 5'(3')-deoxyribonucleotidase family.</text>
</comment>
<dbReference type="GO" id="GO:0009223">
    <property type="term" value="P:pyrimidine deoxyribonucleotide catabolic process"/>
    <property type="evidence" value="ECO:0007669"/>
    <property type="project" value="TreeGrafter"/>
</dbReference>
<dbReference type="InterPro" id="IPR036412">
    <property type="entry name" value="HAD-like_sf"/>
</dbReference>
<evidence type="ECO:0000256" key="1">
    <source>
        <dbReference type="ARBA" id="ARBA00009589"/>
    </source>
</evidence>
<keyword evidence="4" id="KW-1185">Reference proteome</keyword>
<dbReference type="EMBL" id="FQZK01000001">
    <property type="protein sequence ID" value="SHI65611.1"/>
    <property type="molecule type" value="Genomic_DNA"/>
</dbReference>
<dbReference type="SFLD" id="SFLDG01145">
    <property type="entry name" value="C1.2.1"/>
    <property type="match status" value="1"/>
</dbReference>
<dbReference type="Gene3D" id="1.10.40.40">
    <property type="entry name" value="Deoxyribonucleotidase, domain 2"/>
    <property type="match status" value="1"/>
</dbReference>